<comment type="caution">
    <text evidence="6">The sequence shown here is derived from an EMBL/GenBank/DDBJ whole genome shotgun (WGS) entry which is preliminary data.</text>
</comment>
<evidence type="ECO:0000256" key="1">
    <source>
        <dbReference type="ARBA" id="ARBA00010923"/>
    </source>
</evidence>
<feature type="compositionally biased region" description="Acidic residues" evidence="4">
    <location>
        <begin position="455"/>
        <end position="468"/>
    </location>
</feature>
<accession>A0A1Y3PXK1</accession>
<evidence type="ECO:0000259" key="5">
    <source>
        <dbReference type="Pfam" id="PF01420"/>
    </source>
</evidence>
<name>A0A1Y3PXK1_9BACI</name>
<protein>
    <recommendedName>
        <fullName evidence="5">Type I restriction modification DNA specificity domain-containing protein</fullName>
    </recommendedName>
</protein>
<dbReference type="PANTHER" id="PTHR30408">
    <property type="entry name" value="TYPE-1 RESTRICTION ENZYME ECOKI SPECIFICITY PROTEIN"/>
    <property type="match status" value="1"/>
</dbReference>
<dbReference type="SUPFAM" id="SSF116734">
    <property type="entry name" value="DNA methylase specificity domain"/>
    <property type="match status" value="2"/>
</dbReference>
<feature type="domain" description="Type I restriction modification DNA specificity" evidence="5">
    <location>
        <begin position="116"/>
        <end position="203"/>
    </location>
</feature>
<proteinExistence type="inferred from homology"/>
<feature type="region of interest" description="Disordered" evidence="4">
    <location>
        <begin position="448"/>
        <end position="489"/>
    </location>
</feature>
<dbReference type="AlphaFoldDB" id="A0A1Y3PXK1"/>
<dbReference type="Proteomes" id="UP000196475">
    <property type="component" value="Unassembled WGS sequence"/>
</dbReference>
<dbReference type="Pfam" id="PF01420">
    <property type="entry name" value="Methylase_S"/>
    <property type="match status" value="1"/>
</dbReference>
<dbReference type="InterPro" id="IPR052021">
    <property type="entry name" value="Type-I_RS_S_subunit"/>
</dbReference>
<dbReference type="EMBL" id="LZRT01000010">
    <property type="protein sequence ID" value="OUM90816.1"/>
    <property type="molecule type" value="Genomic_DNA"/>
</dbReference>
<dbReference type="InterPro" id="IPR044946">
    <property type="entry name" value="Restrct_endonuc_typeI_TRD_sf"/>
</dbReference>
<gene>
    <name evidence="6" type="ORF">BAA01_07520</name>
</gene>
<dbReference type="CDD" id="cd17260">
    <property type="entry name" value="RMtype1_S_EcoEI-TRD1-CR1_like"/>
    <property type="match status" value="1"/>
</dbReference>
<evidence type="ECO:0000313" key="7">
    <source>
        <dbReference type="Proteomes" id="UP000196475"/>
    </source>
</evidence>
<dbReference type="InterPro" id="IPR000055">
    <property type="entry name" value="Restrct_endonuc_typeI_TRD"/>
</dbReference>
<keyword evidence="2" id="KW-0680">Restriction system</keyword>
<dbReference type="GO" id="GO:0009307">
    <property type="term" value="P:DNA restriction-modification system"/>
    <property type="evidence" value="ECO:0007669"/>
    <property type="project" value="UniProtKB-KW"/>
</dbReference>
<evidence type="ECO:0000256" key="3">
    <source>
        <dbReference type="ARBA" id="ARBA00023125"/>
    </source>
</evidence>
<evidence type="ECO:0000256" key="4">
    <source>
        <dbReference type="SAM" id="MobiDB-lite"/>
    </source>
</evidence>
<dbReference type="Gene3D" id="3.90.220.20">
    <property type="entry name" value="DNA methylase specificity domains"/>
    <property type="match status" value="2"/>
</dbReference>
<feature type="compositionally biased region" description="Basic and acidic residues" evidence="4">
    <location>
        <begin position="478"/>
        <end position="489"/>
    </location>
</feature>
<evidence type="ECO:0000256" key="2">
    <source>
        <dbReference type="ARBA" id="ARBA00022747"/>
    </source>
</evidence>
<keyword evidence="3" id="KW-0238">DNA-binding</keyword>
<organism evidence="6 7">
    <name type="scientific">Bacillus thermozeamaize</name>
    <dbReference type="NCBI Taxonomy" id="230954"/>
    <lineage>
        <taxon>Bacteria</taxon>
        <taxon>Bacillati</taxon>
        <taxon>Bacillota</taxon>
        <taxon>Bacilli</taxon>
        <taxon>Bacillales</taxon>
        <taxon>Bacillaceae</taxon>
        <taxon>Bacillus</taxon>
    </lineage>
</organism>
<evidence type="ECO:0000313" key="6">
    <source>
        <dbReference type="EMBL" id="OUM90816.1"/>
    </source>
</evidence>
<sequence length="489" mass="54556">MIRTLTAYPAYKDSGVSWLGEVPAHWKVRRLKRIARLNPSKSEVPCMMRDGRAVFLPMDRVGSDGRFDASEVRPISELWNGFTYFRRGDVIVAKITPCFENGKGACLENLPTTLGFGSTEFHVIRPSKAIVSAYLYRVTTLSEFRRLGADEMTGAAGQQRVPVDFIANFPIPFPPLTEQTAIVRFLDYVDRRIRRVIRARKKRINLLEEYKQALIHQAVTGSIDVRTGKPYPAYKDSGVEWLGEVPAHWEVVPLKRLAWFKSGAGFPVHYQGDTSAEIPFFKVSDMNIPGNEKYLHVCANTVSMTVAQDLGATVLPAGTIVFPKVGGALLTNKRRIAANQCCIDNNMMGCVARNGNRDFLFLIMSYIDLGQIAKPGPVPAISEGEVREIRVALPSAPEQTAIVEYLDAQTAKIDAAIAAARREMELLREYRERLISDVVTGKVDVREVAARLPEEPDEEDAPWMDDEERAQGETLNGEDDHAAISEEDE</sequence>
<reference evidence="7" key="1">
    <citation type="submission" date="2016-06" db="EMBL/GenBank/DDBJ databases">
        <authorList>
            <person name="Nascimento L."/>
            <person name="Pereira R.V."/>
            <person name="Martins L.F."/>
            <person name="Quaggio R.B."/>
            <person name="Silva A.M."/>
            <person name="Setubal J.C."/>
        </authorList>
    </citation>
    <scope>NUCLEOTIDE SEQUENCE [LARGE SCALE GENOMIC DNA]</scope>
</reference>
<dbReference type="GO" id="GO:0003677">
    <property type="term" value="F:DNA binding"/>
    <property type="evidence" value="ECO:0007669"/>
    <property type="project" value="UniProtKB-KW"/>
</dbReference>
<dbReference type="PANTHER" id="PTHR30408:SF12">
    <property type="entry name" value="TYPE I RESTRICTION ENZYME MJAVIII SPECIFICITY SUBUNIT"/>
    <property type="match status" value="1"/>
</dbReference>
<comment type="similarity">
    <text evidence="1">Belongs to the type-I restriction system S methylase family.</text>
</comment>
<dbReference type="Gene3D" id="1.10.287.1120">
    <property type="entry name" value="Bipartite methylase S protein"/>
    <property type="match status" value="1"/>
</dbReference>